<dbReference type="OrthoDB" id="794462at2"/>
<dbReference type="InterPro" id="IPR016181">
    <property type="entry name" value="Acyl_CoA_acyltransferase"/>
</dbReference>
<dbReference type="Gene3D" id="3.40.630.30">
    <property type="match status" value="1"/>
</dbReference>
<feature type="domain" description="N-acetyltransferase" evidence="1">
    <location>
        <begin position="3"/>
        <end position="161"/>
    </location>
</feature>
<evidence type="ECO:0000313" key="2">
    <source>
        <dbReference type="EMBL" id="KPL60987.1"/>
    </source>
</evidence>
<name>A0A0P6W5M5_9BACI</name>
<organism evidence="2 3">
    <name type="scientific">Rossellomorea vietnamensis</name>
    <dbReference type="NCBI Taxonomy" id="218284"/>
    <lineage>
        <taxon>Bacteria</taxon>
        <taxon>Bacillati</taxon>
        <taxon>Bacillota</taxon>
        <taxon>Bacilli</taxon>
        <taxon>Bacillales</taxon>
        <taxon>Bacillaceae</taxon>
        <taxon>Rossellomorea</taxon>
    </lineage>
</organism>
<dbReference type="GO" id="GO:0016747">
    <property type="term" value="F:acyltransferase activity, transferring groups other than amino-acyl groups"/>
    <property type="evidence" value="ECO:0007669"/>
    <property type="project" value="InterPro"/>
</dbReference>
<evidence type="ECO:0000313" key="3">
    <source>
        <dbReference type="Proteomes" id="UP000050398"/>
    </source>
</evidence>
<dbReference type="PATRIC" id="fig|218284.4.peg.944"/>
<dbReference type="SUPFAM" id="SSF55729">
    <property type="entry name" value="Acyl-CoA N-acyltransferases (Nat)"/>
    <property type="match status" value="1"/>
</dbReference>
<evidence type="ECO:0000259" key="1">
    <source>
        <dbReference type="PROSITE" id="PS51186"/>
    </source>
</evidence>
<dbReference type="InterPro" id="IPR000182">
    <property type="entry name" value="GNAT_dom"/>
</dbReference>
<dbReference type="Proteomes" id="UP000050398">
    <property type="component" value="Unassembled WGS sequence"/>
</dbReference>
<dbReference type="InterPro" id="IPR050276">
    <property type="entry name" value="MshD_Acetyltransferase"/>
</dbReference>
<comment type="caution">
    <text evidence="2">The sequence shown here is derived from an EMBL/GenBank/DDBJ whole genome shotgun (WGS) entry which is preliminary data.</text>
</comment>
<dbReference type="CDD" id="cd04301">
    <property type="entry name" value="NAT_SF"/>
    <property type="match status" value="1"/>
</dbReference>
<dbReference type="PANTHER" id="PTHR43617">
    <property type="entry name" value="L-AMINO ACID N-ACETYLTRANSFERASE"/>
    <property type="match status" value="1"/>
</dbReference>
<accession>A0A0P6W5M5</accession>
<dbReference type="PANTHER" id="PTHR43617:SF22">
    <property type="entry name" value="L-AMINO ACID N-ACETYLTRANSFERASE AAAT"/>
    <property type="match status" value="1"/>
</dbReference>
<keyword evidence="2" id="KW-0808">Transferase</keyword>
<dbReference type="EMBL" id="LIXZ01000002">
    <property type="protein sequence ID" value="KPL60987.1"/>
    <property type="molecule type" value="Genomic_DNA"/>
</dbReference>
<dbReference type="PROSITE" id="PS51186">
    <property type="entry name" value="GNAT"/>
    <property type="match status" value="1"/>
</dbReference>
<gene>
    <name evidence="2" type="ORF">AM506_04485</name>
</gene>
<sequence length="161" mass="17978">MKCKIRNMNKEDINQVQTVAKTSWNSTYEGIIPLEIQERFLNTAYNDEMMIKRLNGSSLYVAEIGGKIVGFANFSPVRENGEVELGAIYLLPEYQGKGIGTALLQEGIKNVNGAKSVNISVEKENKSGTNFYHAKGFKVLSEFDDNLEGHITKMLRMALPL</sequence>
<proteinExistence type="predicted"/>
<reference evidence="2 3" key="1">
    <citation type="submission" date="2015-08" db="EMBL/GenBank/DDBJ databases">
        <title>Draft Genome Sequence of Bacillus vietnamensis UCD-SED5.</title>
        <authorList>
            <person name="Lee R.D."/>
            <person name="Jospin G."/>
            <person name="Lang J.M."/>
            <person name="Coil D.A."/>
            <person name="Eisen J.A."/>
        </authorList>
    </citation>
    <scope>NUCLEOTIDE SEQUENCE [LARGE SCALE GENOMIC DNA]</scope>
    <source>
        <strain evidence="2 3">UCD-SED5</strain>
    </source>
</reference>
<dbReference type="AlphaFoldDB" id="A0A0P6W5M5"/>
<protein>
    <submittedName>
        <fullName evidence="2">GNAT family acetyltransferase</fullName>
    </submittedName>
</protein>
<dbReference type="RefSeq" id="WP_060671221.1">
    <property type="nucleotide sequence ID" value="NZ_LIXZ01000002.1"/>
</dbReference>
<dbReference type="Pfam" id="PF00583">
    <property type="entry name" value="Acetyltransf_1"/>
    <property type="match status" value="1"/>
</dbReference>